<feature type="domain" description="Glucose-methanol-choline oxidoreductase N-terminal" evidence="5">
    <location>
        <begin position="41"/>
        <end position="381"/>
    </location>
</feature>
<accession>A0AAV9G0A2</accession>
<dbReference type="AlphaFoldDB" id="A0AAV9G0A2"/>
<dbReference type="EMBL" id="MU866044">
    <property type="protein sequence ID" value="KAK4441945.1"/>
    <property type="molecule type" value="Genomic_DNA"/>
</dbReference>
<dbReference type="Pfam" id="PF00732">
    <property type="entry name" value="GMC_oxred_N"/>
    <property type="match status" value="1"/>
</dbReference>
<feature type="active site" description="Proton donor" evidence="2">
    <location>
        <position position="603"/>
    </location>
</feature>
<comment type="cofactor">
    <cofactor evidence="3">
        <name>FAD</name>
        <dbReference type="ChEBI" id="CHEBI:57692"/>
    </cofactor>
</comment>
<name>A0AAV9G0A2_9PEZI</name>
<dbReference type="Gene3D" id="3.50.50.60">
    <property type="entry name" value="FAD/NAD(P)-binding domain"/>
    <property type="match status" value="1"/>
</dbReference>
<dbReference type="InterPro" id="IPR000172">
    <property type="entry name" value="GMC_OxRdtase_N"/>
</dbReference>
<dbReference type="InterPro" id="IPR036188">
    <property type="entry name" value="FAD/NAD-bd_sf"/>
</dbReference>
<dbReference type="PANTHER" id="PTHR11552:SF115">
    <property type="entry name" value="DEHYDROGENASE XPTC-RELATED"/>
    <property type="match status" value="1"/>
</dbReference>
<organism evidence="7 8">
    <name type="scientific">Podospora aff. communis PSN243</name>
    <dbReference type="NCBI Taxonomy" id="3040156"/>
    <lineage>
        <taxon>Eukaryota</taxon>
        <taxon>Fungi</taxon>
        <taxon>Dikarya</taxon>
        <taxon>Ascomycota</taxon>
        <taxon>Pezizomycotina</taxon>
        <taxon>Sordariomycetes</taxon>
        <taxon>Sordariomycetidae</taxon>
        <taxon>Sordariales</taxon>
        <taxon>Podosporaceae</taxon>
        <taxon>Podospora</taxon>
    </lineage>
</organism>
<reference evidence="7" key="2">
    <citation type="submission" date="2023-05" db="EMBL/GenBank/DDBJ databases">
        <authorList>
            <consortium name="Lawrence Berkeley National Laboratory"/>
            <person name="Steindorff A."/>
            <person name="Hensen N."/>
            <person name="Bonometti L."/>
            <person name="Westerberg I."/>
            <person name="Brannstrom I.O."/>
            <person name="Guillou S."/>
            <person name="Cros-Aarteil S."/>
            <person name="Calhoun S."/>
            <person name="Haridas S."/>
            <person name="Kuo A."/>
            <person name="Mondo S."/>
            <person name="Pangilinan J."/>
            <person name="Riley R."/>
            <person name="Labutti K."/>
            <person name="Andreopoulos B."/>
            <person name="Lipzen A."/>
            <person name="Chen C."/>
            <person name="Yanf M."/>
            <person name="Daum C."/>
            <person name="Ng V."/>
            <person name="Clum A."/>
            <person name="Ohm R."/>
            <person name="Martin F."/>
            <person name="Silar P."/>
            <person name="Natvig D."/>
            <person name="Lalanne C."/>
            <person name="Gautier V."/>
            <person name="Ament-Velasquez S.L."/>
            <person name="Kruys A."/>
            <person name="Hutchinson M.I."/>
            <person name="Powell A.J."/>
            <person name="Barry K."/>
            <person name="Miller A.N."/>
            <person name="Grigoriev I.V."/>
            <person name="Debuchy R."/>
            <person name="Gladieux P."/>
            <person name="Thoren M.H."/>
            <person name="Johannesson H."/>
        </authorList>
    </citation>
    <scope>NUCLEOTIDE SEQUENCE</scope>
    <source>
        <strain evidence="7">PSN243</strain>
    </source>
</reference>
<feature type="signal peptide" evidence="4">
    <location>
        <begin position="1"/>
        <end position="24"/>
    </location>
</feature>
<dbReference type="GO" id="GO:0044550">
    <property type="term" value="P:secondary metabolite biosynthetic process"/>
    <property type="evidence" value="ECO:0007669"/>
    <property type="project" value="TreeGrafter"/>
</dbReference>
<evidence type="ECO:0000259" key="6">
    <source>
        <dbReference type="Pfam" id="PF05199"/>
    </source>
</evidence>
<dbReference type="GO" id="GO:0050660">
    <property type="term" value="F:flavin adenine dinucleotide binding"/>
    <property type="evidence" value="ECO:0007669"/>
    <property type="project" value="InterPro"/>
</dbReference>
<dbReference type="PANTHER" id="PTHR11552">
    <property type="entry name" value="GLUCOSE-METHANOL-CHOLINE GMC OXIDOREDUCTASE"/>
    <property type="match status" value="1"/>
</dbReference>
<dbReference type="GO" id="GO:0016614">
    <property type="term" value="F:oxidoreductase activity, acting on CH-OH group of donors"/>
    <property type="evidence" value="ECO:0007669"/>
    <property type="project" value="InterPro"/>
</dbReference>
<dbReference type="PIRSF" id="PIRSF000137">
    <property type="entry name" value="Alcohol_oxidase"/>
    <property type="match status" value="1"/>
</dbReference>
<dbReference type="PROSITE" id="PS51257">
    <property type="entry name" value="PROKAR_LIPOPROTEIN"/>
    <property type="match status" value="1"/>
</dbReference>
<feature type="binding site" evidence="3">
    <location>
        <position position="601"/>
    </location>
    <ligand>
        <name>substrate</name>
    </ligand>
</feature>
<evidence type="ECO:0000256" key="2">
    <source>
        <dbReference type="PIRSR" id="PIRSR000137-1"/>
    </source>
</evidence>
<dbReference type="InterPro" id="IPR007867">
    <property type="entry name" value="GMC_OxRtase_C"/>
</dbReference>
<comment type="similarity">
    <text evidence="1">Belongs to the GMC oxidoreductase family.</text>
</comment>
<keyword evidence="4" id="KW-0732">Signal</keyword>
<evidence type="ECO:0000256" key="3">
    <source>
        <dbReference type="PIRSR" id="PIRSR000137-2"/>
    </source>
</evidence>
<feature type="binding site" evidence="3">
    <location>
        <position position="293"/>
    </location>
    <ligand>
        <name>FAD</name>
        <dbReference type="ChEBI" id="CHEBI:57692"/>
    </ligand>
</feature>
<feature type="chain" id="PRO_5043642363" evidence="4">
    <location>
        <begin position="25"/>
        <end position="668"/>
    </location>
</feature>
<gene>
    <name evidence="7" type="ORF">QBC34DRAFT_489080</name>
</gene>
<evidence type="ECO:0000256" key="1">
    <source>
        <dbReference type="ARBA" id="ARBA00010790"/>
    </source>
</evidence>
<evidence type="ECO:0000313" key="8">
    <source>
        <dbReference type="Proteomes" id="UP001321760"/>
    </source>
</evidence>
<keyword evidence="3" id="KW-0274">FAD</keyword>
<feature type="binding site" evidence="3">
    <location>
        <position position="124"/>
    </location>
    <ligand>
        <name>FAD</name>
        <dbReference type="ChEBI" id="CHEBI:57692"/>
    </ligand>
</feature>
<protein>
    <submittedName>
        <fullName evidence="7">GMC oxidoreductase</fullName>
    </submittedName>
</protein>
<dbReference type="Proteomes" id="UP001321760">
    <property type="component" value="Unassembled WGS sequence"/>
</dbReference>
<keyword evidence="3" id="KW-0285">Flavoprotein</keyword>
<dbReference type="SUPFAM" id="SSF51905">
    <property type="entry name" value="FAD/NAD(P)-binding domain"/>
    <property type="match status" value="1"/>
</dbReference>
<evidence type="ECO:0000313" key="7">
    <source>
        <dbReference type="EMBL" id="KAK4441945.1"/>
    </source>
</evidence>
<comment type="caution">
    <text evidence="7">The sequence shown here is derived from an EMBL/GenBank/DDBJ whole genome shotgun (WGS) entry which is preliminary data.</text>
</comment>
<proteinExistence type="inferred from homology"/>
<dbReference type="Pfam" id="PF05199">
    <property type="entry name" value="GMC_oxred_C"/>
    <property type="match status" value="1"/>
</dbReference>
<evidence type="ECO:0000256" key="4">
    <source>
        <dbReference type="SAM" id="SignalP"/>
    </source>
</evidence>
<feature type="domain" description="Glucose-methanol-choline oxidoreductase C-terminal" evidence="6">
    <location>
        <begin position="512"/>
        <end position="655"/>
    </location>
</feature>
<evidence type="ECO:0000259" key="5">
    <source>
        <dbReference type="Pfam" id="PF00732"/>
    </source>
</evidence>
<sequence>MKNTARGLGLAALGVLLSCSVARASLSAALKHHASELLPSYDFVIAGGGTCGLTVANRLSAAFPNKTVLVIERGVLEEHTQGVYDPPETTFGPLITYFASLYPFVSLPNPGAANRTQITFGGKVLGGSSAVNGQYHDTGSRFSYDAWAAVAAGDGEFSASAERWDWDGIQPWLKRSVTFTPPTQQEVDKFGYTWDADSWAPAVPAPNKVTGPLQVIWPPFQWPDFEVIRHAWAEMGIATPKECNNGEKEGICWSPTWQDPVTAKRVHAGMGHFERAVAGGQRKNYHVLVGHQVVRVVYPNGDPTCGPPVVEVMSAANDTAALQEGRFNVTATAEVVVSAGTFHTPNILQRSGIANAGYLKSKGIPVVLDLPGVGANLQDHPGVSMAWEYKNASFPSPLPIDMYDPSFQAAATAEFNAVPARGPYTLGLGNTGLYLSLANMTSDNSIVNAIRRLASKKATNSYHLPDSYDSSLIAGYRIQLKALADLYGNKKSPSVECMHATNTSIPVMHMHPLSRGTVRLPPDYRHGSDKHLLDLPEIDYRALSNPLDVDLNVAHVQYLRAMYDTPTLKALGAVETLPGPAVGDDEEKLKTWVRETIWMSYMHGCCTAAMMPKAKGGVVGPELKVHGASGVRVVDMSVMPIIPSAHLTSTAYAVAEKAADMMIRQWRV</sequence>
<dbReference type="InterPro" id="IPR012132">
    <property type="entry name" value="GMC_OxRdtase"/>
</dbReference>
<keyword evidence="8" id="KW-1185">Reference proteome</keyword>
<reference evidence="7" key="1">
    <citation type="journal article" date="2023" name="Mol. Phylogenet. Evol.">
        <title>Genome-scale phylogeny and comparative genomics of the fungal order Sordariales.</title>
        <authorList>
            <person name="Hensen N."/>
            <person name="Bonometti L."/>
            <person name="Westerberg I."/>
            <person name="Brannstrom I.O."/>
            <person name="Guillou S."/>
            <person name="Cros-Aarteil S."/>
            <person name="Calhoun S."/>
            <person name="Haridas S."/>
            <person name="Kuo A."/>
            <person name="Mondo S."/>
            <person name="Pangilinan J."/>
            <person name="Riley R."/>
            <person name="LaButti K."/>
            <person name="Andreopoulos B."/>
            <person name="Lipzen A."/>
            <person name="Chen C."/>
            <person name="Yan M."/>
            <person name="Daum C."/>
            <person name="Ng V."/>
            <person name="Clum A."/>
            <person name="Steindorff A."/>
            <person name="Ohm R.A."/>
            <person name="Martin F."/>
            <person name="Silar P."/>
            <person name="Natvig D.O."/>
            <person name="Lalanne C."/>
            <person name="Gautier V."/>
            <person name="Ament-Velasquez S.L."/>
            <person name="Kruys A."/>
            <person name="Hutchinson M.I."/>
            <person name="Powell A.J."/>
            <person name="Barry K."/>
            <person name="Miller A.N."/>
            <person name="Grigoriev I.V."/>
            <person name="Debuchy R."/>
            <person name="Gladieux P."/>
            <person name="Hiltunen Thoren M."/>
            <person name="Johannesson H."/>
        </authorList>
    </citation>
    <scope>NUCLEOTIDE SEQUENCE</scope>
    <source>
        <strain evidence="7">PSN243</strain>
    </source>
</reference>
<dbReference type="Gene3D" id="3.30.560.10">
    <property type="entry name" value="Glucose Oxidase, domain 3"/>
    <property type="match status" value="1"/>
</dbReference>
<feature type="active site" description="Proton acceptor" evidence="2">
    <location>
        <position position="646"/>
    </location>
</feature>
<dbReference type="SUPFAM" id="SSF54373">
    <property type="entry name" value="FAD-linked reductases, C-terminal domain"/>
    <property type="match status" value="1"/>
</dbReference>